<gene>
    <name evidence="2" type="ORF">DFH08DRAFT_804738</name>
</gene>
<evidence type="ECO:0008006" key="4">
    <source>
        <dbReference type="Google" id="ProtNLM"/>
    </source>
</evidence>
<dbReference type="EMBL" id="JARIHO010000011">
    <property type="protein sequence ID" value="KAJ7353153.1"/>
    <property type="molecule type" value="Genomic_DNA"/>
</dbReference>
<accession>A0AAD7AAX2</accession>
<evidence type="ECO:0000313" key="2">
    <source>
        <dbReference type="EMBL" id="KAJ7353153.1"/>
    </source>
</evidence>
<sequence>MIGALKVLTMCKTSQIPYCGSIDPRLTLHNLLPPASRRARMQSAEPITDTSPVLITDTTSPSLAASSPLSSLPDDTPPVERDLPPHQSTQHHAVAHRRMSKPVDFPKLMEELTPAAIDGWLGRCEDTYKAWLAMNPEKSLAPKVRITLAGLRMEQKAAATWWNENRAALKELTTWAAFAEKVKARFTPTNWKLKALTAFYAVCQNSSDFPAFVTQLENVRNALTSAGKGYSIPDSDFKNHLLFHCHPLLRLRVSGQPGFVYENLQVDGLIGNMTTSWLSLVAECVIRVPTAAPAPTSLPSVLSPSLPVATSASAAPAPFIHLLTQAEKDTLAYPSPPLYLARRPLESHTVVPLTLGVLTDIDVSVGSGLQYSILNDSQ</sequence>
<proteinExistence type="predicted"/>
<feature type="region of interest" description="Disordered" evidence="1">
    <location>
        <begin position="40"/>
        <end position="97"/>
    </location>
</feature>
<evidence type="ECO:0000256" key="1">
    <source>
        <dbReference type="SAM" id="MobiDB-lite"/>
    </source>
</evidence>
<keyword evidence="3" id="KW-1185">Reference proteome</keyword>
<protein>
    <recommendedName>
        <fullName evidence="4">Retrotransposon gag domain-containing protein</fullName>
    </recommendedName>
</protein>
<feature type="compositionally biased region" description="Low complexity" evidence="1">
    <location>
        <begin position="56"/>
        <end position="74"/>
    </location>
</feature>
<evidence type="ECO:0000313" key="3">
    <source>
        <dbReference type="Proteomes" id="UP001218218"/>
    </source>
</evidence>
<reference evidence="2" key="1">
    <citation type="submission" date="2023-03" db="EMBL/GenBank/DDBJ databases">
        <title>Massive genome expansion in bonnet fungi (Mycena s.s.) driven by repeated elements and novel gene families across ecological guilds.</title>
        <authorList>
            <consortium name="Lawrence Berkeley National Laboratory"/>
            <person name="Harder C.B."/>
            <person name="Miyauchi S."/>
            <person name="Viragh M."/>
            <person name="Kuo A."/>
            <person name="Thoen E."/>
            <person name="Andreopoulos B."/>
            <person name="Lu D."/>
            <person name="Skrede I."/>
            <person name="Drula E."/>
            <person name="Henrissat B."/>
            <person name="Morin E."/>
            <person name="Kohler A."/>
            <person name="Barry K."/>
            <person name="LaButti K."/>
            <person name="Morin E."/>
            <person name="Salamov A."/>
            <person name="Lipzen A."/>
            <person name="Mereny Z."/>
            <person name="Hegedus B."/>
            <person name="Baldrian P."/>
            <person name="Stursova M."/>
            <person name="Weitz H."/>
            <person name="Taylor A."/>
            <person name="Grigoriev I.V."/>
            <person name="Nagy L.G."/>
            <person name="Martin F."/>
            <person name="Kauserud H."/>
        </authorList>
    </citation>
    <scope>NUCLEOTIDE SEQUENCE</scope>
    <source>
        <strain evidence="2">CBHHK002</strain>
    </source>
</reference>
<dbReference type="Proteomes" id="UP001218218">
    <property type="component" value="Unassembled WGS sequence"/>
</dbReference>
<organism evidence="2 3">
    <name type="scientific">Mycena albidolilacea</name>
    <dbReference type="NCBI Taxonomy" id="1033008"/>
    <lineage>
        <taxon>Eukaryota</taxon>
        <taxon>Fungi</taxon>
        <taxon>Dikarya</taxon>
        <taxon>Basidiomycota</taxon>
        <taxon>Agaricomycotina</taxon>
        <taxon>Agaricomycetes</taxon>
        <taxon>Agaricomycetidae</taxon>
        <taxon>Agaricales</taxon>
        <taxon>Marasmiineae</taxon>
        <taxon>Mycenaceae</taxon>
        <taxon>Mycena</taxon>
    </lineage>
</organism>
<name>A0AAD7AAX2_9AGAR</name>
<dbReference type="AlphaFoldDB" id="A0AAD7AAX2"/>
<comment type="caution">
    <text evidence="2">The sequence shown here is derived from an EMBL/GenBank/DDBJ whole genome shotgun (WGS) entry which is preliminary data.</text>
</comment>